<dbReference type="Proteomes" id="UP000238801">
    <property type="component" value="Unassembled WGS sequence"/>
</dbReference>
<sequence length="142" mass="14830">MFRNTLAASAALLALAGAALADDDMEQKYMDILSEWDGGGVDTASWSESPLPADLFASFDADGDGMISQEEFSEGLFRGYDVDMSGVIDAAELDAIDADFRTDGRYGASGDMDDMDGGDDMDDASGDMDDGGDGDDGDDSSD</sequence>
<dbReference type="SUPFAM" id="SSF47473">
    <property type="entry name" value="EF-hand"/>
    <property type="match status" value="1"/>
</dbReference>
<dbReference type="InterPro" id="IPR002048">
    <property type="entry name" value="EF_hand_dom"/>
</dbReference>
<dbReference type="GO" id="GO:0005509">
    <property type="term" value="F:calcium ion binding"/>
    <property type="evidence" value="ECO:0007669"/>
    <property type="project" value="InterPro"/>
</dbReference>
<dbReference type="PROSITE" id="PS50222">
    <property type="entry name" value="EF_HAND_2"/>
    <property type="match status" value="1"/>
</dbReference>
<gene>
    <name evidence="4" type="ORF">BCF33_1298</name>
</gene>
<evidence type="ECO:0000259" key="3">
    <source>
        <dbReference type="PROSITE" id="PS50222"/>
    </source>
</evidence>
<accession>A0A2T0X9S4</accession>
<dbReference type="Gene3D" id="1.10.238.10">
    <property type="entry name" value="EF-hand"/>
    <property type="match status" value="1"/>
</dbReference>
<dbReference type="InterPro" id="IPR011992">
    <property type="entry name" value="EF-hand-dom_pair"/>
</dbReference>
<protein>
    <submittedName>
        <fullName evidence="4">EF hand domain-containing protein</fullName>
    </submittedName>
</protein>
<feature type="domain" description="EF-hand" evidence="3">
    <location>
        <begin position="47"/>
        <end position="82"/>
    </location>
</feature>
<dbReference type="InterPro" id="IPR018247">
    <property type="entry name" value="EF_Hand_1_Ca_BS"/>
</dbReference>
<dbReference type="Pfam" id="PF13202">
    <property type="entry name" value="EF-hand_5"/>
    <property type="match status" value="2"/>
</dbReference>
<feature type="compositionally biased region" description="Acidic residues" evidence="1">
    <location>
        <begin position="111"/>
        <end position="142"/>
    </location>
</feature>
<keyword evidence="5" id="KW-1185">Reference proteome</keyword>
<organism evidence="4 5">
    <name type="scientific">Hasllibacter halocynthiae</name>
    <dbReference type="NCBI Taxonomy" id="595589"/>
    <lineage>
        <taxon>Bacteria</taxon>
        <taxon>Pseudomonadati</taxon>
        <taxon>Pseudomonadota</taxon>
        <taxon>Alphaproteobacteria</taxon>
        <taxon>Rhodobacterales</taxon>
        <taxon>Roseobacteraceae</taxon>
        <taxon>Hasllibacter</taxon>
    </lineage>
</organism>
<feature type="chain" id="PRO_5015479493" evidence="2">
    <location>
        <begin position="22"/>
        <end position="142"/>
    </location>
</feature>
<dbReference type="AlphaFoldDB" id="A0A2T0X9S4"/>
<evidence type="ECO:0000313" key="4">
    <source>
        <dbReference type="EMBL" id="PRY95675.1"/>
    </source>
</evidence>
<feature type="region of interest" description="Disordered" evidence="1">
    <location>
        <begin position="102"/>
        <end position="142"/>
    </location>
</feature>
<evidence type="ECO:0000256" key="2">
    <source>
        <dbReference type="SAM" id="SignalP"/>
    </source>
</evidence>
<dbReference type="RefSeq" id="WP_146132789.1">
    <property type="nucleotide sequence ID" value="NZ_PVTT01000001.1"/>
</dbReference>
<dbReference type="PROSITE" id="PS00018">
    <property type="entry name" value="EF_HAND_1"/>
    <property type="match status" value="1"/>
</dbReference>
<feature type="signal peptide" evidence="2">
    <location>
        <begin position="1"/>
        <end position="21"/>
    </location>
</feature>
<reference evidence="4 5" key="1">
    <citation type="submission" date="2018-03" db="EMBL/GenBank/DDBJ databases">
        <title>Genomic Encyclopedia of Archaeal and Bacterial Type Strains, Phase II (KMG-II): from individual species to whole genera.</title>
        <authorList>
            <person name="Goeker M."/>
        </authorList>
    </citation>
    <scope>NUCLEOTIDE SEQUENCE [LARGE SCALE GENOMIC DNA]</scope>
    <source>
        <strain evidence="4 5">DSM 29318</strain>
    </source>
</reference>
<evidence type="ECO:0000313" key="5">
    <source>
        <dbReference type="Proteomes" id="UP000238801"/>
    </source>
</evidence>
<comment type="caution">
    <text evidence="4">The sequence shown here is derived from an EMBL/GenBank/DDBJ whole genome shotgun (WGS) entry which is preliminary data.</text>
</comment>
<dbReference type="EMBL" id="PVTT01000001">
    <property type="protein sequence ID" value="PRY95675.1"/>
    <property type="molecule type" value="Genomic_DNA"/>
</dbReference>
<proteinExistence type="predicted"/>
<evidence type="ECO:0000256" key="1">
    <source>
        <dbReference type="SAM" id="MobiDB-lite"/>
    </source>
</evidence>
<keyword evidence="2" id="KW-0732">Signal</keyword>
<name>A0A2T0X9S4_9RHOB</name>